<sequence>MRLRSTLAASATIALLLGACAQSEREQAVPASPPDEATQSSEAASSGEEGTTPFTFGSGTDQQAAAGAGPMIVVTDVRMGSHDGFDRLVFDIGGDGEAGWDVAYTDDPRTQGKGEKVEVDGDAVLAISIRNVAMPTDEEAVPAGVEPWDGPERLDGPEGGHIVEVVEDTVFEGRHLFHVGLDSEVPFTVQRLEDPQRVVIDFLLEEA</sequence>
<dbReference type="Proteomes" id="UP000198348">
    <property type="component" value="Unassembled WGS sequence"/>
</dbReference>
<dbReference type="PROSITE" id="PS51257">
    <property type="entry name" value="PROKAR_LIPOPROTEIN"/>
    <property type="match status" value="1"/>
</dbReference>
<accession>A0A238W8X7</accession>
<evidence type="ECO:0000259" key="3">
    <source>
        <dbReference type="Pfam" id="PF24837"/>
    </source>
</evidence>
<organism evidence="4 5">
    <name type="scientific">Haloechinothrix alba</name>
    <dbReference type="NCBI Taxonomy" id="664784"/>
    <lineage>
        <taxon>Bacteria</taxon>
        <taxon>Bacillati</taxon>
        <taxon>Actinomycetota</taxon>
        <taxon>Actinomycetes</taxon>
        <taxon>Pseudonocardiales</taxon>
        <taxon>Pseudonocardiaceae</taxon>
        <taxon>Haloechinothrix</taxon>
    </lineage>
</organism>
<evidence type="ECO:0000256" key="2">
    <source>
        <dbReference type="SAM" id="SignalP"/>
    </source>
</evidence>
<dbReference type="RefSeq" id="WP_089300550.1">
    <property type="nucleotide sequence ID" value="NZ_FZNW01000005.1"/>
</dbReference>
<gene>
    <name evidence="4" type="ORF">SAMN06265360_105245</name>
</gene>
<evidence type="ECO:0000313" key="5">
    <source>
        <dbReference type="Proteomes" id="UP000198348"/>
    </source>
</evidence>
<keyword evidence="5" id="KW-1185">Reference proteome</keyword>
<reference evidence="5" key="1">
    <citation type="submission" date="2017-06" db="EMBL/GenBank/DDBJ databases">
        <authorList>
            <person name="Varghese N."/>
            <person name="Submissions S."/>
        </authorList>
    </citation>
    <scope>NUCLEOTIDE SEQUENCE [LARGE SCALE GENOMIC DNA]</scope>
    <source>
        <strain evidence="5">DSM 45207</strain>
    </source>
</reference>
<evidence type="ECO:0000313" key="4">
    <source>
        <dbReference type="EMBL" id="SNR43036.1"/>
    </source>
</evidence>
<feature type="compositionally biased region" description="Low complexity" evidence="1">
    <location>
        <begin position="36"/>
        <end position="52"/>
    </location>
</feature>
<feature type="domain" description="AMIN-like" evidence="3">
    <location>
        <begin position="73"/>
        <end position="202"/>
    </location>
</feature>
<keyword evidence="2" id="KW-0732">Signal</keyword>
<dbReference type="OrthoDB" id="3393679at2"/>
<feature type="chain" id="PRO_5013031609" description="AMIN-like domain-containing protein" evidence="2">
    <location>
        <begin position="22"/>
        <end position="207"/>
    </location>
</feature>
<proteinExistence type="predicted"/>
<name>A0A238W8X7_9PSEU</name>
<feature type="compositionally biased region" description="Polar residues" evidence="1">
    <location>
        <begin position="53"/>
        <end position="63"/>
    </location>
</feature>
<dbReference type="EMBL" id="FZNW01000005">
    <property type="protein sequence ID" value="SNR43036.1"/>
    <property type="molecule type" value="Genomic_DNA"/>
</dbReference>
<evidence type="ECO:0000256" key="1">
    <source>
        <dbReference type="SAM" id="MobiDB-lite"/>
    </source>
</evidence>
<dbReference type="Pfam" id="PF24837">
    <property type="entry name" value="AMIN-like"/>
    <property type="match status" value="1"/>
</dbReference>
<dbReference type="InterPro" id="IPR056303">
    <property type="entry name" value="AMIN-like"/>
</dbReference>
<dbReference type="AlphaFoldDB" id="A0A238W8X7"/>
<feature type="region of interest" description="Disordered" evidence="1">
    <location>
        <begin position="24"/>
        <end position="63"/>
    </location>
</feature>
<protein>
    <recommendedName>
        <fullName evidence="3">AMIN-like domain-containing protein</fullName>
    </recommendedName>
</protein>
<feature type="signal peptide" evidence="2">
    <location>
        <begin position="1"/>
        <end position="21"/>
    </location>
</feature>